<dbReference type="AlphaFoldDB" id="A0AAD7YUU5"/>
<gene>
    <name evidence="1" type="ORF">PYW07_006496</name>
</gene>
<comment type="caution">
    <text evidence="1">The sequence shown here is derived from an EMBL/GenBank/DDBJ whole genome shotgun (WGS) entry which is preliminary data.</text>
</comment>
<protein>
    <submittedName>
        <fullName evidence="1">Uncharacterized protein</fullName>
    </submittedName>
</protein>
<sequence length="129" mass="14496">MRQAISPHERLCATLRFLASGMSYEELKFPTVISPQRLGVIIPETCKAILTVLKDYMKVPATEEEWRVIARGFEDGSFLTVSDLLTENTSGSYHLLDLDPVSLTIKSFLVLFSWLALMPTTKLFGAKLE</sequence>
<evidence type="ECO:0000313" key="1">
    <source>
        <dbReference type="EMBL" id="KAJ8728800.1"/>
    </source>
</evidence>
<evidence type="ECO:0000313" key="2">
    <source>
        <dbReference type="Proteomes" id="UP001231518"/>
    </source>
</evidence>
<name>A0AAD7YUU5_MYTSE</name>
<keyword evidence="2" id="KW-1185">Reference proteome</keyword>
<accession>A0AAD7YUU5</accession>
<proteinExistence type="predicted"/>
<organism evidence="1 2">
    <name type="scientific">Mythimna separata</name>
    <name type="common">Oriental armyworm</name>
    <name type="synonym">Pseudaletia separata</name>
    <dbReference type="NCBI Taxonomy" id="271217"/>
    <lineage>
        <taxon>Eukaryota</taxon>
        <taxon>Metazoa</taxon>
        <taxon>Ecdysozoa</taxon>
        <taxon>Arthropoda</taxon>
        <taxon>Hexapoda</taxon>
        <taxon>Insecta</taxon>
        <taxon>Pterygota</taxon>
        <taxon>Neoptera</taxon>
        <taxon>Endopterygota</taxon>
        <taxon>Lepidoptera</taxon>
        <taxon>Glossata</taxon>
        <taxon>Ditrysia</taxon>
        <taxon>Noctuoidea</taxon>
        <taxon>Noctuidae</taxon>
        <taxon>Noctuinae</taxon>
        <taxon>Hadenini</taxon>
        <taxon>Mythimna</taxon>
    </lineage>
</organism>
<reference evidence="1" key="1">
    <citation type="submission" date="2023-03" db="EMBL/GenBank/DDBJ databases">
        <title>Chromosome-level genomes of two armyworms, Mythimna separata and Mythimna loreyi, provide insights into the biosynthesis and reception of sex pheromones.</title>
        <authorList>
            <person name="Zhao H."/>
        </authorList>
    </citation>
    <scope>NUCLEOTIDE SEQUENCE</scope>
    <source>
        <strain evidence="1">BeijingLab</strain>
        <tissue evidence="1">Pupa</tissue>
    </source>
</reference>
<dbReference type="EMBL" id="JARGEI010000007">
    <property type="protein sequence ID" value="KAJ8728800.1"/>
    <property type="molecule type" value="Genomic_DNA"/>
</dbReference>
<dbReference type="Proteomes" id="UP001231518">
    <property type="component" value="Chromosome 19"/>
</dbReference>